<dbReference type="WBParaSite" id="ES5_v2.g28663.t1">
    <property type="protein sequence ID" value="ES5_v2.g28663.t1"/>
    <property type="gene ID" value="ES5_v2.g28663"/>
</dbReference>
<name>A0AC34GG44_9BILA</name>
<proteinExistence type="predicted"/>
<evidence type="ECO:0000313" key="2">
    <source>
        <dbReference type="WBParaSite" id="ES5_v2.g28663.t1"/>
    </source>
</evidence>
<sequence length="293" mass="32864">KLEAEAERLKNEIKENPCKAATKSYILIEIDSETKKESEEAELTLVYHVTGASWMPFYDIRVNTKSDPSEVTIYYYANVQQETGESWKNVELSLSTAQPCNNETLPKLGTTFVEFISFGSIHPPRQQMPQQQSQSGSHPHHLQQMQQQQSQGVNIPPPQHPQRPETPPPPPMKEVVSVAEENILSTTFTVSRKSTIPSDSSKHKVTIGIKKVIAHFHHECAPKKDAKIFLMASVTNTTDYPFLPGIATVYIDNSLSKTFNLKAVSPGDKFDCSLGVDKTVKVIYKSTTKRQHK</sequence>
<accession>A0AC34GG44</accession>
<dbReference type="Proteomes" id="UP000887579">
    <property type="component" value="Unplaced"/>
</dbReference>
<protein>
    <submittedName>
        <fullName evidence="2">DUF4139 domain-containing protein</fullName>
    </submittedName>
</protein>
<organism evidence="1 2">
    <name type="scientific">Panagrolaimus sp. ES5</name>
    <dbReference type="NCBI Taxonomy" id="591445"/>
    <lineage>
        <taxon>Eukaryota</taxon>
        <taxon>Metazoa</taxon>
        <taxon>Ecdysozoa</taxon>
        <taxon>Nematoda</taxon>
        <taxon>Chromadorea</taxon>
        <taxon>Rhabditida</taxon>
        <taxon>Tylenchina</taxon>
        <taxon>Panagrolaimomorpha</taxon>
        <taxon>Panagrolaimoidea</taxon>
        <taxon>Panagrolaimidae</taxon>
        <taxon>Panagrolaimus</taxon>
    </lineage>
</organism>
<evidence type="ECO:0000313" key="1">
    <source>
        <dbReference type="Proteomes" id="UP000887579"/>
    </source>
</evidence>
<reference evidence="2" key="1">
    <citation type="submission" date="2022-11" db="UniProtKB">
        <authorList>
            <consortium name="WormBaseParasite"/>
        </authorList>
    </citation>
    <scope>IDENTIFICATION</scope>
</reference>